<feature type="coiled-coil region" evidence="2">
    <location>
        <begin position="17"/>
        <end position="44"/>
    </location>
</feature>
<evidence type="ECO:0000256" key="2">
    <source>
        <dbReference type="SAM" id="Coils"/>
    </source>
</evidence>
<evidence type="ECO:0000313" key="3">
    <source>
        <dbReference type="EMBL" id="KKK38854.1"/>
    </source>
</evidence>
<dbReference type="EMBL" id="LAYY01000005">
    <property type="protein sequence ID" value="KKK38854.1"/>
    <property type="molecule type" value="Genomic_DNA"/>
</dbReference>
<dbReference type="RefSeq" id="WP_046522788.1">
    <property type="nucleotide sequence ID" value="NZ_LAYY01000005.1"/>
</dbReference>
<dbReference type="NCBIfam" id="TIGR03930">
    <property type="entry name" value="WXG100_ESAT6"/>
    <property type="match status" value="1"/>
</dbReference>
<reference evidence="3 4" key="1">
    <citation type="submission" date="2015-04" db="EMBL/GenBank/DDBJ databases">
        <title>Taxonomic description and genome sequence of Bacillus campisalis sp. nov., a novel member of the genus Bacillus isolated from solar saltern.</title>
        <authorList>
            <person name="Mathan Kumar R."/>
            <person name="Kaur G."/>
            <person name="Kumar A."/>
            <person name="Singh N.K."/>
            <person name="Kaur N."/>
            <person name="Kumar N."/>
            <person name="Mayilraj S."/>
        </authorList>
    </citation>
    <scope>NUCLEOTIDE SEQUENCE [LARGE SCALE GENOMIC DNA]</scope>
    <source>
        <strain evidence="3 4">SA2-6</strain>
    </source>
</reference>
<evidence type="ECO:0000256" key="1">
    <source>
        <dbReference type="RuleBase" id="RU362001"/>
    </source>
</evidence>
<keyword evidence="2" id="KW-0175">Coiled coil</keyword>
<dbReference type="Gene3D" id="1.10.287.1060">
    <property type="entry name" value="ESAT-6-like"/>
    <property type="match status" value="1"/>
</dbReference>
<accession>A0A0M2SWC1</accession>
<dbReference type="InterPro" id="IPR010310">
    <property type="entry name" value="T7SS_ESAT-6-like"/>
</dbReference>
<protein>
    <recommendedName>
        <fullName evidence="1">ESAT-6-like protein</fullName>
    </recommendedName>
</protein>
<dbReference type="InterPro" id="IPR036689">
    <property type="entry name" value="ESAT-6-like_sf"/>
</dbReference>
<name>A0A0M2SWC1_9BACI</name>
<dbReference type="NCBIfam" id="NF035934">
    <property type="entry name" value="ESAT6_2"/>
    <property type="match status" value="1"/>
</dbReference>
<organism evidence="3 4">
    <name type="scientific">Mesobacillus campisalis</name>
    <dbReference type="NCBI Taxonomy" id="1408103"/>
    <lineage>
        <taxon>Bacteria</taxon>
        <taxon>Bacillati</taxon>
        <taxon>Bacillota</taxon>
        <taxon>Bacilli</taxon>
        <taxon>Bacillales</taxon>
        <taxon>Bacillaceae</taxon>
        <taxon>Mesobacillus</taxon>
    </lineage>
</organism>
<sequence>MAGEGIKITLGEVSNTAGQIRTLNQQLSIRLEEMKKEMNQLASTWNSDSSNTIRGNFNALAPRFEEYRQVVDSYAKFLDNTVTNYNQAETAINNNASSFK</sequence>
<keyword evidence="4" id="KW-1185">Reference proteome</keyword>
<comment type="similarity">
    <text evidence="1">Belongs to the WXG100 family.</text>
</comment>
<dbReference type="Pfam" id="PF06013">
    <property type="entry name" value="WXG100"/>
    <property type="match status" value="1"/>
</dbReference>
<gene>
    <name evidence="3" type="ORF">WQ57_05740</name>
</gene>
<comment type="caution">
    <text evidence="3">The sequence shown here is derived from an EMBL/GenBank/DDBJ whole genome shotgun (WGS) entry which is preliminary data.</text>
</comment>
<evidence type="ECO:0000313" key="4">
    <source>
        <dbReference type="Proteomes" id="UP000034166"/>
    </source>
</evidence>
<proteinExistence type="inferred from homology"/>
<dbReference type="PATRIC" id="fig|1408103.3.peg.1289"/>
<dbReference type="Proteomes" id="UP000034166">
    <property type="component" value="Unassembled WGS sequence"/>
</dbReference>
<dbReference type="OrthoDB" id="1911041at2"/>
<dbReference type="AlphaFoldDB" id="A0A0M2SWC1"/>
<dbReference type="SUPFAM" id="SSF140453">
    <property type="entry name" value="EsxAB dimer-like"/>
    <property type="match status" value="1"/>
</dbReference>